<feature type="domain" description="FtsK" evidence="7">
    <location>
        <begin position="966"/>
        <end position="1138"/>
    </location>
</feature>
<protein>
    <submittedName>
        <fullName evidence="8">S-DNA-T family DNA segregation ATPase FtsK/SpoIIIE</fullName>
    </submittedName>
</protein>
<evidence type="ECO:0000259" key="7">
    <source>
        <dbReference type="PROSITE" id="PS50901"/>
    </source>
</evidence>
<reference evidence="8 9" key="1">
    <citation type="submission" date="2018-06" db="EMBL/GenBank/DDBJ databases">
        <title>Genomic Encyclopedia of Type Strains, Phase III (KMG-III): the genomes of soil and plant-associated and newly described type strains.</title>
        <authorList>
            <person name="Whitman W."/>
        </authorList>
    </citation>
    <scope>NUCLEOTIDE SEQUENCE [LARGE SCALE GENOMIC DNA]</scope>
    <source>
        <strain evidence="8 9">CGMCC 4.7090</strain>
    </source>
</reference>
<evidence type="ECO:0000256" key="2">
    <source>
        <dbReference type="ARBA" id="ARBA00022741"/>
    </source>
</evidence>
<dbReference type="Pfam" id="PF01580">
    <property type="entry name" value="FtsK_SpoIIIE"/>
    <property type="match status" value="2"/>
</dbReference>
<gene>
    <name evidence="8" type="ORF">B0I29_12388</name>
</gene>
<feature type="binding site" evidence="4">
    <location>
        <begin position="982"/>
        <end position="989"/>
    </location>
    <ligand>
        <name>ATP</name>
        <dbReference type="ChEBI" id="CHEBI:30616"/>
    </ligand>
</feature>
<dbReference type="SUPFAM" id="SSF52540">
    <property type="entry name" value="P-loop containing nucleoside triphosphate hydrolases"/>
    <property type="match status" value="3"/>
</dbReference>
<dbReference type="PANTHER" id="PTHR22683">
    <property type="entry name" value="SPORULATION PROTEIN RELATED"/>
    <property type="match status" value="1"/>
</dbReference>
<feature type="domain" description="FHA" evidence="6">
    <location>
        <begin position="110"/>
        <end position="159"/>
    </location>
</feature>
<keyword evidence="2 4" id="KW-0547">Nucleotide-binding</keyword>
<dbReference type="InterPro" id="IPR027417">
    <property type="entry name" value="P-loop_NTPase"/>
</dbReference>
<dbReference type="PROSITE" id="PS50901">
    <property type="entry name" value="FTSK"/>
    <property type="match status" value="2"/>
</dbReference>
<dbReference type="Gene3D" id="2.60.200.20">
    <property type="match status" value="1"/>
</dbReference>
<feature type="domain" description="FtsK" evidence="7">
    <location>
        <begin position="637"/>
        <end position="828"/>
    </location>
</feature>
<dbReference type="PANTHER" id="PTHR22683:SF1">
    <property type="entry name" value="TYPE VII SECRETION SYSTEM PROTEIN ESSC"/>
    <property type="match status" value="1"/>
</dbReference>
<accession>A0A327Z1B7</accession>
<dbReference type="InterPro" id="IPR002543">
    <property type="entry name" value="FtsK_dom"/>
</dbReference>
<dbReference type="InterPro" id="IPR008984">
    <property type="entry name" value="SMAD_FHA_dom_sf"/>
</dbReference>
<dbReference type="SMART" id="SM00240">
    <property type="entry name" value="FHA"/>
    <property type="match status" value="1"/>
</dbReference>
<dbReference type="InterPro" id="IPR050206">
    <property type="entry name" value="FtsK/SpoIIIE/SftA"/>
</dbReference>
<feature type="binding site" evidence="4">
    <location>
        <begin position="656"/>
        <end position="663"/>
    </location>
    <ligand>
        <name>ATP</name>
        <dbReference type="ChEBI" id="CHEBI:30616"/>
    </ligand>
</feature>
<evidence type="ECO:0000256" key="1">
    <source>
        <dbReference type="ARBA" id="ARBA00022553"/>
    </source>
</evidence>
<evidence type="ECO:0000313" key="8">
    <source>
        <dbReference type="EMBL" id="RAK27454.1"/>
    </source>
</evidence>
<dbReference type="EMBL" id="QLMJ01000023">
    <property type="protein sequence ID" value="RAK27454.1"/>
    <property type="molecule type" value="Genomic_DNA"/>
</dbReference>
<dbReference type="SUPFAM" id="SSF49879">
    <property type="entry name" value="SMAD/FHA domain"/>
    <property type="match status" value="1"/>
</dbReference>
<evidence type="ECO:0000259" key="6">
    <source>
        <dbReference type="PROSITE" id="PS50006"/>
    </source>
</evidence>
<proteinExistence type="predicted"/>
<dbReference type="Gene3D" id="3.40.50.300">
    <property type="entry name" value="P-loop containing nucleotide triphosphate hydrolases"/>
    <property type="match status" value="4"/>
</dbReference>
<dbReference type="InterPro" id="IPR032030">
    <property type="entry name" value="YscD_cytoplasmic_dom"/>
</dbReference>
<name>A0A327Z1B7_9ACTN</name>
<keyword evidence="9" id="KW-1185">Reference proteome</keyword>
<dbReference type="InterPro" id="IPR000253">
    <property type="entry name" value="FHA_dom"/>
</dbReference>
<evidence type="ECO:0000313" key="9">
    <source>
        <dbReference type="Proteomes" id="UP000249341"/>
    </source>
</evidence>
<dbReference type="CDD" id="cd00060">
    <property type="entry name" value="FHA"/>
    <property type="match status" value="1"/>
</dbReference>
<keyword evidence="1" id="KW-0597">Phosphoprotein</keyword>
<dbReference type="PROSITE" id="PS50006">
    <property type="entry name" value="FHA_DOMAIN"/>
    <property type="match status" value="1"/>
</dbReference>
<organism evidence="8 9">
    <name type="scientific">Actinoplanes lutulentus</name>
    <dbReference type="NCBI Taxonomy" id="1287878"/>
    <lineage>
        <taxon>Bacteria</taxon>
        <taxon>Bacillati</taxon>
        <taxon>Actinomycetota</taxon>
        <taxon>Actinomycetes</taxon>
        <taxon>Micromonosporales</taxon>
        <taxon>Micromonosporaceae</taxon>
        <taxon>Actinoplanes</taxon>
    </lineage>
</organism>
<dbReference type="Proteomes" id="UP000249341">
    <property type="component" value="Unassembled WGS sequence"/>
</dbReference>
<feature type="region of interest" description="Disordered" evidence="5">
    <location>
        <begin position="867"/>
        <end position="905"/>
    </location>
</feature>
<keyword evidence="3 4" id="KW-0067">ATP-binding</keyword>
<comment type="caution">
    <text evidence="8">The sequence shown here is derived from an EMBL/GenBank/DDBJ whole genome shotgun (WGS) entry which is preliminary data.</text>
</comment>
<dbReference type="Pfam" id="PF16697">
    <property type="entry name" value="Yop-YscD_cpl"/>
    <property type="match status" value="1"/>
</dbReference>
<sequence>MVVHIIFAPGGEAGPPGLAGVEVAVRPRSRDATLADLFRTLGAPDPGLAVIDGRPVETVTPIAESGLHEGAVLGAASGHLARQDPPADFTAVTVAGLSAGRVFPLPPGQWLVGRSPQAAIRLDDETVSREHCVLTVAPDGVTVGDLGAANGVHINGVRVSEPASLAPGDVVEVGAVALAVRRAGDADRPAGLDLRRHLGRGGTVSFNRPPRTAPPPLPAETTAPAEPKEPSKAHFSVASTLGPLVIAVLMVAITRDLRFGLFALLSPLIGIGTYLESRRRNRKESAEGKKKFAEGLDELDTRMADAGAAERDRLRHILADPAETLRRAELPSTRLWERRPHHEDYLLLNAGIAALTWKPPVRAEGGPMPEAVTERIDAVRLPAAPVEVRLNHGGVVGIAGDRAAALAVARSLLCQAAVHHGPADLTIGVFADDGREPGWDWCKWLPHTRLGDDSGQWLSHRRDRSDAMLRQLAAGGAAGTALVVLDSDVLTEGVHAPGRDLLNAARVRKTSVFGQADPPVPVAGIVLASTPDRLPAACDTVIEILGPDGDATVRRPADGTAVENVLLAGLSPVEARACARHLARFDDPELRRTGAGIPDGVRLLPMLGLAGIDATAIRERWQRADPLALAAPLGMTDRGVFTLDLIRDGPHGLIGGTTGSGKSELLRSLVAALATNADPQHLTFVLMDYKGGAAFDECSRLPHTVGLVTDLDEQLGERALRALEAELRRRERRLREVRADNLIEYVRSGAADTEPMPRLVVVIDEFATMAKELPDFLTALVGIAQRGRTLGVHLILATQRPSGAVNDNIRTNTNLRVALRVQDAADSVDVIGVRDAAELSRLLPGRAYVRLGPGEVVPIQTALVTTASGGGDDSPVSVEPFTFGESAGTRTPEVSGTDAAAGAAAGSSRTDLARLVDAVAEAANGMPAPHRPWPEPLGGDLDLATLVPSDVRAVVALADDPDNQRQVPVGWDPAAGNLLLFGITGSGTTTTLIALALSLAVARAPDELEIYAVDYGTGDLAVLDTLPHAGAVIAADDRERQVRLVRHLRGELDLRRSGGPPRRPLLVLIDNLSAMRAEFDDVDGLAIMDLVTRLYADGTAAGIWFAVTADRFSSVPAAWTSVTTQRWLYRLPDPYDYVQAGLTRKDVPARVPGRFVALPSGLQAQVGKPSPSSAGMAGLVAAKYPDGPRVAARIGVLPSSVAVGDLPDPVVAGEPWRLPIGVRESDLGTASLVLYEGDHALIAGPARCGKSTALLAVAEVLRGRAHVAGIGGRRSPLRDCGLLDAFAVGGGPAAALLASLRGVSGPAVLLVDDAEGFDDADGALGGLLGAGLPDLHFVVAGRADALRSLYGHWTQVVRRSKAGLLLRPNVDLDGDLLGVTLPRRAPVRIGVGRGYLVHNGEWDIAQVAGVA</sequence>
<evidence type="ECO:0000256" key="3">
    <source>
        <dbReference type="ARBA" id="ARBA00022840"/>
    </source>
</evidence>
<dbReference type="GO" id="GO:0003677">
    <property type="term" value="F:DNA binding"/>
    <property type="evidence" value="ECO:0007669"/>
    <property type="project" value="InterPro"/>
</dbReference>
<evidence type="ECO:0000256" key="5">
    <source>
        <dbReference type="SAM" id="MobiDB-lite"/>
    </source>
</evidence>
<dbReference type="SMART" id="SM00382">
    <property type="entry name" value="AAA"/>
    <property type="match status" value="3"/>
</dbReference>
<dbReference type="OrthoDB" id="9807790at2"/>
<evidence type="ECO:0000256" key="4">
    <source>
        <dbReference type="PROSITE-ProRule" id="PRU00289"/>
    </source>
</evidence>
<dbReference type="InterPro" id="IPR003593">
    <property type="entry name" value="AAA+_ATPase"/>
</dbReference>
<feature type="region of interest" description="Disordered" evidence="5">
    <location>
        <begin position="190"/>
        <end position="231"/>
    </location>
</feature>
<dbReference type="GO" id="GO:0005524">
    <property type="term" value="F:ATP binding"/>
    <property type="evidence" value="ECO:0007669"/>
    <property type="project" value="UniProtKB-UniRule"/>
</dbReference>